<evidence type="ECO:0000256" key="1">
    <source>
        <dbReference type="ARBA" id="ARBA00022490"/>
    </source>
</evidence>
<dbReference type="VEuPathDB" id="FungiDB:Malapachy_3422"/>
<name>A0A0M8MSU9_9BASI</name>
<dbReference type="GO" id="GO:0032447">
    <property type="term" value="P:protein urmylation"/>
    <property type="evidence" value="ECO:0007669"/>
    <property type="project" value="UniProtKB-UniRule"/>
</dbReference>
<comment type="caution">
    <text evidence="4">The sequence shown here is derived from an EMBL/GenBank/DDBJ whole genome shotgun (WGS) entry which is preliminary data.</text>
</comment>
<dbReference type="PANTHER" id="PTHR20882:SF14">
    <property type="entry name" value="CYTOPLASMIC TRNA 2-THIOLATION PROTEIN 2"/>
    <property type="match status" value="1"/>
</dbReference>
<sequence>MASAAAVLGPCIRCRESTAAIQVREAAYCATCYQRVFDEKVRPSLEHVRGAILWDNVVRPAPTPSAGRAEPAFAIAFDASVGSCVLLHAMHRKLRSTHQAPAALARAPERARIDVLYVDDSAVVPGLTSQTHEEVRSLVAAIAPDATFVALPLADVYTDQCGVAYTPQPQGHGTMAASLTHSLDTTAALQEALRTVQDTPSRLGLSAGRTRAEDLHRIFRHRVWHEAARARHCAALVWPQHASDAAAFTIEALAKGAGHKLAVEGAASLWIDDVLHLHPLRAHLPTELAFYATQHAIPTMDLPALIPQIPPTTESTYEAMVDKHSIGRLSASLISALQYGVSSTSSTVVGTASKLVIQDTRLWPTTPSITFPRIGAKAESSVRAVLQLPRWDPSTMRACPLCRFPAQPGAAQWKADHSMEPTSSSPTSASENALFAMLCYACLQVFDVTSSRTMYLPPDVLTLTQQPGRLAYSSSIPAEEAHDEDAAAMRAALAQPHGPRTTHAPQRVSVDAMRAHVASFLLE</sequence>
<keyword evidence="2 3" id="KW-0819">tRNA processing</keyword>
<dbReference type="HAMAP" id="MF_03054">
    <property type="entry name" value="CTU2"/>
    <property type="match status" value="1"/>
</dbReference>
<dbReference type="AlphaFoldDB" id="A0A0M8MSU9"/>
<comment type="subcellular location">
    <subcellularLocation>
        <location evidence="3">Cytoplasm</location>
    </subcellularLocation>
</comment>
<dbReference type="Proteomes" id="UP000037751">
    <property type="component" value="Unassembled WGS sequence"/>
</dbReference>
<dbReference type="InterPro" id="IPR019407">
    <property type="entry name" value="CTU2"/>
</dbReference>
<dbReference type="Pfam" id="PF10288">
    <property type="entry name" value="CTU2"/>
    <property type="match status" value="1"/>
</dbReference>
<keyword evidence="1 3" id="KW-0963">Cytoplasm</keyword>
<protein>
    <recommendedName>
        <fullName evidence="3">Cytoplasmic tRNA 2-thiolation protein 2</fullName>
    </recommendedName>
</protein>
<dbReference type="GO" id="GO:0016779">
    <property type="term" value="F:nucleotidyltransferase activity"/>
    <property type="evidence" value="ECO:0007669"/>
    <property type="project" value="UniProtKB-UniRule"/>
</dbReference>
<comment type="function">
    <text evidence="3">Plays a central role in 2-thiolation of mcm(5)S(2)U at tRNA wobble positions of tRNA(Lys), tRNA(Glu) and tRNA(Gln). May act by forming a heterodimer with NCS6 that ligates sulfur from thiocarboxylated URM1 onto the uridine of tRNAs at wobble position. Prior mcm(5) tRNA modification by the elongator complex is required for 2-thiolation. May also be involved in protein urmylation.</text>
</comment>
<dbReference type="GeneID" id="28729768"/>
<evidence type="ECO:0000313" key="5">
    <source>
        <dbReference type="Proteomes" id="UP000037751"/>
    </source>
</evidence>
<dbReference type="GO" id="GO:0000049">
    <property type="term" value="F:tRNA binding"/>
    <property type="evidence" value="ECO:0007669"/>
    <property type="project" value="InterPro"/>
</dbReference>
<dbReference type="GO" id="GO:0002143">
    <property type="term" value="P:tRNA wobble position uridine thiolation"/>
    <property type="evidence" value="ECO:0007669"/>
    <property type="project" value="TreeGrafter"/>
</dbReference>
<evidence type="ECO:0000256" key="3">
    <source>
        <dbReference type="HAMAP-Rule" id="MF_03054"/>
    </source>
</evidence>
<dbReference type="OrthoDB" id="25129at2759"/>
<dbReference type="GO" id="GO:0016783">
    <property type="term" value="F:sulfurtransferase activity"/>
    <property type="evidence" value="ECO:0007669"/>
    <property type="project" value="TreeGrafter"/>
</dbReference>
<keyword evidence="5" id="KW-1185">Reference proteome</keyword>
<dbReference type="GO" id="GO:0005829">
    <property type="term" value="C:cytosol"/>
    <property type="evidence" value="ECO:0007669"/>
    <property type="project" value="TreeGrafter"/>
</dbReference>
<comment type="similarity">
    <text evidence="3">Belongs to the CTU2/NCS2 family.</text>
</comment>
<evidence type="ECO:0000313" key="4">
    <source>
        <dbReference type="EMBL" id="KOS16067.1"/>
    </source>
</evidence>
<dbReference type="InterPro" id="IPR014729">
    <property type="entry name" value="Rossmann-like_a/b/a_fold"/>
</dbReference>
<dbReference type="PANTHER" id="PTHR20882">
    <property type="entry name" value="CYTOPLASMIC TRNA 2-THIOLATION PROTEIN 2"/>
    <property type="match status" value="1"/>
</dbReference>
<comment type="pathway">
    <text evidence="3">tRNA modification; 5-methoxycarbonylmethyl-2-thiouridine-tRNA biosynthesis.</text>
</comment>
<dbReference type="STRING" id="77020.A0A0M8MSU9"/>
<reference evidence="4 5" key="1">
    <citation type="submission" date="2015-07" db="EMBL/GenBank/DDBJ databases">
        <title>Draft Genome Sequence of Malassezia furfur CBS1878 and Malassezia pachydermatis CBS1879.</title>
        <authorList>
            <person name="Triana S."/>
            <person name="Ohm R."/>
            <person name="Gonzalez A."/>
            <person name="DeCock H."/>
            <person name="Restrepo S."/>
            <person name="Celis A."/>
        </authorList>
    </citation>
    <scope>NUCLEOTIDE SEQUENCE [LARGE SCALE GENOMIC DNA]</scope>
    <source>
        <strain evidence="4 5">CBS 1879</strain>
    </source>
</reference>
<proteinExistence type="inferred from homology"/>
<dbReference type="EMBL" id="LGAV01000001">
    <property type="protein sequence ID" value="KOS16067.1"/>
    <property type="molecule type" value="Genomic_DNA"/>
</dbReference>
<organism evidence="4 5">
    <name type="scientific">Malassezia pachydermatis</name>
    <dbReference type="NCBI Taxonomy" id="77020"/>
    <lineage>
        <taxon>Eukaryota</taxon>
        <taxon>Fungi</taxon>
        <taxon>Dikarya</taxon>
        <taxon>Basidiomycota</taxon>
        <taxon>Ustilaginomycotina</taxon>
        <taxon>Malasseziomycetes</taxon>
        <taxon>Malasseziales</taxon>
        <taxon>Malasseziaceae</taxon>
        <taxon>Malassezia</taxon>
    </lineage>
</organism>
<accession>A0A0M8MSU9</accession>
<evidence type="ECO:0000256" key="2">
    <source>
        <dbReference type="ARBA" id="ARBA00022694"/>
    </source>
</evidence>
<dbReference type="Gene3D" id="3.40.50.620">
    <property type="entry name" value="HUPs"/>
    <property type="match status" value="1"/>
</dbReference>
<dbReference type="UniPathway" id="UPA00988"/>
<gene>
    <name evidence="3" type="primary">NCS2</name>
    <name evidence="3" type="synonym">CTU2</name>
    <name evidence="4" type="ORF">Malapachy_3422</name>
</gene>
<dbReference type="RefSeq" id="XP_017993699.1">
    <property type="nucleotide sequence ID" value="XM_018137892.1"/>
</dbReference>